<protein>
    <submittedName>
        <fullName evidence="3">2-C-methyl-D-erythritol 4-phosphate cytidylyltransferase</fullName>
    </submittedName>
</protein>
<name>A0ABP5F3R0_9MICO</name>
<accession>A0ABP5F3R0</accession>
<evidence type="ECO:0000313" key="4">
    <source>
        <dbReference type="Proteomes" id="UP001500755"/>
    </source>
</evidence>
<keyword evidence="4" id="KW-1185">Reference proteome</keyword>
<dbReference type="InterPro" id="IPR034683">
    <property type="entry name" value="IspD/TarI"/>
</dbReference>
<keyword evidence="1" id="KW-0808">Transferase</keyword>
<gene>
    <name evidence="3" type="primary">ispD</name>
    <name evidence="3" type="ORF">GCM10009755_24150</name>
</gene>
<dbReference type="InterPro" id="IPR018294">
    <property type="entry name" value="ISPD_synthase_CS"/>
</dbReference>
<dbReference type="Gene3D" id="3.90.550.10">
    <property type="entry name" value="Spore Coat Polysaccharide Biosynthesis Protein SpsA, Chain A"/>
    <property type="match status" value="1"/>
</dbReference>
<proteinExistence type="predicted"/>
<evidence type="ECO:0000256" key="1">
    <source>
        <dbReference type="ARBA" id="ARBA00022679"/>
    </source>
</evidence>
<organism evidence="3 4">
    <name type="scientific">Brevibacterium samyangense</name>
    <dbReference type="NCBI Taxonomy" id="366888"/>
    <lineage>
        <taxon>Bacteria</taxon>
        <taxon>Bacillati</taxon>
        <taxon>Actinomycetota</taxon>
        <taxon>Actinomycetes</taxon>
        <taxon>Micrococcales</taxon>
        <taxon>Brevibacteriaceae</taxon>
        <taxon>Brevibacterium</taxon>
    </lineage>
</organism>
<keyword evidence="2 3" id="KW-0548">Nucleotidyltransferase</keyword>
<comment type="caution">
    <text evidence="3">The sequence shown here is derived from an EMBL/GenBank/DDBJ whole genome shotgun (WGS) entry which is preliminary data.</text>
</comment>
<dbReference type="Pfam" id="PF01128">
    <property type="entry name" value="IspD"/>
    <property type="match status" value="1"/>
</dbReference>
<dbReference type="PANTHER" id="PTHR32125:SF4">
    <property type="entry name" value="2-C-METHYL-D-ERYTHRITOL 4-PHOSPHATE CYTIDYLYLTRANSFERASE, CHLOROPLASTIC"/>
    <property type="match status" value="1"/>
</dbReference>
<dbReference type="PANTHER" id="PTHR32125">
    <property type="entry name" value="2-C-METHYL-D-ERYTHRITOL 4-PHOSPHATE CYTIDYLYLTRANSFERASE, CHLOROPLASTIC"/>
    <property type="match status" value="1"/>
</dbReference>
<evidence type="ECO:0000313" key="3">
    <source>
        <dbReference type="EMBL" id="GAA2011916.1"/>
    </source>
</evidence>
<evidence type="ECO:0000256" key="2">
    <source>
        <dbReference type="ARBA" id="ARBA00022695"/>
    </source>
</evidence>
<dbReference type="PROSITE" id="PS01295">
    <property type="entry name" value="ISPD"/>
    <property type="match status" value="1"/>
</dbReference>
<dbReference type="InterPro" id="IPR050088">
    <property type="entry name" value="IspD/TarI_cytidylyltransf_bact"/>
</dbReference>
<sequence>MPKAFVPLSGEPLLSHCISGTLASGVATRIVVAVPEALVREARVLADRAARESDADPALVDIVVGGADRIESTARALARVPECEHVLVHDAARALTPPAVFHRVVAALEAGAAAVVPTLPVTDTVKRVRTGRGADAQVDPGTAGEELVGDLDRNLLRRIQTPQGFARAVLEEAHALQRRDPDPAATDDAGLVERAGHTVVGVPGDERALKITYPIDLAIAAFHLEEEPV</sequence>
<dbReference type="EMBL" id="BAAANO010000024">
    <property type="protein sequence ID" value="GAA2011916.1"/>
    <property type="molecule type" value="Genomic_DNA"/>
</dbReference>
<dbReference type="InterPro" id="IPR029044">
    <property type="entry name" value="Nucleotide-diphossugar_trans"/>
</dbReference>
<dbReference type="GO" id="GO:0016779">
    <property type="term" value="F:nucleotidyltransferase activity"/>
    <property type="evidence" value="ECO:0007669"/>
    <property type="project" value="UniProtKB-KW"/>
</dbReference>
<dbReference type="SUPFAM" id="SSF53448">
    <property type="entry name" value="Nucleotide-diphospho-sugar transferases"/>
    <property type="match status" value="1"/>
</dbReference>
<dbReference type="Proteomes" id="UP001500755">
    <property type="component" value="Unassembled WGS sequence"/>
</dbReference>
<reference evidence="4" key="1">
    <citation type="journal article" date="2019" name="Int. J. Syst. Evol. Microbiol.">
        <title>The Global Catalogue of Microorganisms (GCM) 10K type strain sequencing project: providing services to taxonomists for standard genome sequencing and annotation.</title>
        <authorList>
            <consortium name="The Broad Institute Genomics Platform"/>
            <consortium name="The Broad Institute Genome Sequencing Center for Infectious Disease"/>
            <person name="Wu L."/>
            <person name="Ma J."/>
        </authorList>
    </citation>
    <scope>NUCLEOTIDE SEQUENCE [LARGE SCALE GENOMIC DNA]</scope>
    <source>
        <strain evidence="4">JCM 14546</strain>
    </source>
</reference>